<protein>
    <submittedName>
        <fullName evidence="1">Uncharacterized protein</fullName>
    </submittedName>
</protein>
<sequence length="75" mass="8114">MSPQMGAILGYLFERAYTTPALAELSVTPDGHLVGRTQVSGDNGHTLYLGRETDLRANLRRLGIAAGLNQMSGRR</sequence>
<organism evidence="1 2">
    <name type="scientific">Thiocapsa marina 5811</name>
    <dbReference type="NCBI Taxonomy" id="768671"/>
    <lineage>
        <taxon>Bacteria</taxon>
        <taxon>Pseudomonadati</taxon>
        <taxon>Pseudomonadota</taxon>
        <taxon>Gammaproteobacteria</taxon>
        <taxon>Chromatiales</taxon>
        <taxon>Chromatiaceae</taxon>
        <taxon>Thiocapsa</taxon>
    </lineage>
</organism>
<dbReference type="EMBL" id="AFWV01000017">
    <property type="protein sequence ID" value="EGV16445.1"/>
    <property type="molecule type" value="Genomic_DNA"/>
</dbReference>
<proteinExistence type="predicted"/>
<dbReference type="AlphaFoldDB" id="F9UH41"/>
<accession>F9UH41</accession>
<evidence type="ECO:0000313" key="1">
    <source>
        <dbReference type="EMBL" id="EGV16445.1"/>
    </source>
</evidence>
<dbReference type="OrthoDB" id="278946at2"/>
<dbReference type="RefSeq" id="WP_007195086.1">
    <property type="nucleotide sequence ID" value="NZ_AFWV01000017.1"/>
</dbReference>
<gene>
    <name evidence="1" type="ORF">ThimaDRAFT_4214</name>
</gene>
<keyword evidence="2" id="KW-1185">Reference proteome</keyword>
<dbReference type="Proteomes" id="UP000005459">
    <property type="component" value="Unassembled WGS sequence"/>
</dbReference>
<reference evidence="1 2" key="1">
    <citation type="submission" date="2011-06" db="EMBL/GenBank/DDBJ databases">
        <title>The draft genome of Thiocapsa marina 5811.</title>
        <authorList>
            <consortium name="US DOE Joint Genome Institute (JGI-PGF)"/>
            <person name="Lucas S."/>
            <person name="Han J."/>
            <person name="Cheng J.-F."/>
            <person name="Goodwin L."/>
            <person name="Pitluck S."/>
            <person name="Peters L."/>
            <person name="Land M.L."/>
            <person name="Hauser L."/>
            <person name="Vogl K."/>
            <person name="Liu Z."/>
            <person name="Imhoff J."/>
            <person name="Thiel V."/>
            <person name="Frigaard N.-U."/>
            <person name="Bryant D."/>
            <person name="Woyke T.J."/>
        </authorList>
    </citation>
    <scope>NUCLEOTIDE SEQUENCE [LARGE SCALE GENOMIC DNA]</scope>
    <source>
        <strain evidence="1 2">5811</strain>
    </source>
</reference>
<evidence type="ECO:0000313" key="2">
    <source>
        <dbReference type="Proteomes" id="UP000005459"/>
    </source>
</evidence>
<name>F9UH41_9GAMM</name>
<dbReference type="STRING" id="768671.ThimaDRAFT_4214"/>